<reference evidence="3" key="1">
    <citation type="submission" date="2020-08" db="EMBL/GenBank/DDBJ databases">
        <title>Whole genome shotgun sequence of Polymorphospora rubra NBRC 101157.</title>
        <authorList>
            <person name="Komaki H."/>
            <person name="Tamura T."/>
        </authorList>
    </citation>
    <scope>NUCLEOTIDE SEQUENCE</scope>
    <source>
        <strain evidence="3">NBRC 101157</strain>
    </source>
</reference>
<dbReference type="Gene3D" id="2.40.110.10">
    <property type="entry name" value="Butyryl-CoA Dehydrogenase, subunit A, domain 2"/>
    <property type="match status" value="1"/>
</dbReference>
<gene>
    <name evidence="3" type="ORF">Prubr_67350</name>
</gene>
<feature type="domain" description="Acyl-CoA dehydrogenase/oxidase N-terminal" evidence="2">
    <location>
        <begin position="48"/>
        <end position="112"/>
    </location>
</feature>
<evidence type="ECO:0000259" key="2">
    <source>
        <dbReference type="Pfam" id="PF02771"/>
    </source>
</evidence>
<evidence type="ECO:0000313" key="3">
    <source>
        <dbReference type="EMBL" id="BCJ69714.1"/>
    </source>
</evidence>
<dbReference type="InterPro" id="IPR009100">
    <property type="entry name" value="AcylCoA_DH/oxidase_NM_dom_sf"/>
</dbReference>
<dbReference type="EMBL" id="AP023359">
    <property type="protein sequence ID" value="BCJ69714.1"/>
    <property type="molecule type" value="Genomic_DNA"/>
</dbReference>
<feature type="region of interest" description="Disordered" evidence="1">
    <location>
        <begin position="1"/>
        <end position="24"/>
    </location>
</feature>
<keyword evidence="4" id="KW-1185">Reference proteome</keyword>
<dbReference type="AlphaFoldDB" id="A0A810NBF7"/>
<organism evidence="3 4">
    <name type="scientific">Polymorphospora rubra</name>
    <dbReference type="NCBI Taxonomy" id="338584"/>
    <lineage>
        <taxon>Bacteria</taxon>
        <taxon>Bacillati</taxon>
        <taxon>Actinomycetota</taxon>
        <taxon>Actinomycetes</taxon>
        <taxon>Micromonosporales</taxon>
        <taxon>Micromonosporaceae</taxon>
        <taxon>Polymorphospora</taxon>
    </lineage>
</organism>
<dbReference type="GO" id="GO:0050660">
    <property type="term" value="F:flavin adenine dinucleotide binding"/>
    <property type="evidence" value="ECO:0007669"/>
    <property type="project" value="InterPro"/>
</dbReference>
<dbReference type="GO" id="GO:0016627">
    <property type="term" value="F:oxidoreductase activity, acting on the CH-CH group of donors"/>
    <property type="evidence" value="ECO:0007669"/>
    <property type="project" value="InterPro"/>
</dbReference>
<dbReference type="KEGG" id="pry:Prubr_67350"/>
<dbReference type="Pfam" id="PF02771">
    <property type="entry name" value="Acyl-CoA_dh_N"/>
    <property type="match status" value="1"/>
</dbReference>
<name>A0A810NBF7_9ACTN</name>
<evidence type="ECO:0000313" key="4">
    <source>
        <dbReference type="Proteomes" id="UP000680866"/>
    </source>
</evidence>
<dbReference type="SUPFAM" id="SSF56645">
    <property type="entry name" value="Acyl-CoA dehydrogenase NM domain-like"/>
    <property type="match status" value="1"/>
</dbReference>
<dbReference type="InterPro" id="IPR046373">
    <property type="entry name" value="Acyl-CoA_Oxase/DH_mid-dom_sf"/>
</dbReference>
<dbReference type="Gene3D" id="1.10.540.10">
    <property type="entry name" value="Acyl-CoA dehydrogenase/oxidase, N-terminal domain"/>
    <property type="match status" value="1"/>
</dbReference>
<dbReference type="InterPro" id="IPR037069">
    <property type="entry name" value="AcylCoA_DH/ox_N_sf"/>
</dbReference>
<sequence length="223" mass="23217">MTTTTDPAHDLAVAAGSGRDGVARPRDDAEAIAAAHALAIRWRELGPERDRDRAVPYAELELLSRSGLLAVTVPRAYGGPGVRAGTLTRIFAILSAADTALAQVPQNHFGAVFGLEAEDDERKAFFFAETLRGARFGNAGHERGRSGRSHPKTTLVDDGDGYRINGVKSFCTGALTADWVPVSASHPDGWIATAFVPRGTPASTSARTGTPSGSGPPSAAAPC</sequence>
<protein>
    <recommendedName>
        <fullName evidence="2">Acyl-CoA dehydrogenase/oxidase N-terminal domain-containing protein</fullName>
    </recommendedName>
</protein>
<dbReference type="RefSeq" id="WP_212819177.1">
    <property type="nucleotide sequence ID" value="NZ_AP023359.1"/>
</dbReference>
<feature type="region of interest" description="Disordered" evidence="1">
    <location>
        <begin position="199"/>
        <end position="223"/>
    </location>
</feature>
<evidence type="ECO:0000256" key="1">
    <source>
        <dbReference type="SAM" id="MobiDB-lite"/>
    </source>
</evidence>
<dbReference type="InterPro" id="IPR013786">
    <property type="entry name" value="AcylCoA_DH/ox_N"/>
</dbReference>
<accession>A0A810NBF7</accession>
<feature type="region of interest" description="Disordered" evidence="1">
    <location>
        <begin position="138"/>
        <end position="158"/>
    </location>
</feature>
<dbReference type="Proteomes" id="UP000680866">
    <property type="component" value="Chromosome"/>
</dbReference>
<proteinExistence type="predicted"/>